<comment type="caution">
    <text evidence="2">The sequence shown here is derived from an EMBL/GenBank/DDBJ whole genome shotgun (WGS) entry which is preliminary data.</text>
</comment>
<keyword evidence="3" id="KW-1185">Reference proteome</keyword>
<proteinExistence type="predicted"/>
<keyword evidence="1" id="KW-1133">Transmembrane helix</keyword>
<dbReference type="Proteomes" id="UP000886595">
    <property type="component" value="Unassembled WGS sequence"/>
</dbReference>
<dbReference type="EMBL" id="JAAMPC010000002">
    <property type="protein sequence ID" value="KAG2323979.1"/>
    <property type="molecule type" value="Genomic_DNA"/>
</dbReference>
<evidence type="ECO:0000313" key="3">
    <source>
        <dbReference type="Proteomes" id="UP000886595"/>
    </source>
</evidence>
<protein>
    <submittedName>
        <fullName evidence="2">Uncharacterized protein</fullName>
    </submittedName>
</protein>
<evidence type="ECO:0000313" key="2">
    <source>
        <dbReference type="EMBL" id="KAG2323979.1"/>
    </source>
</evidence>
<sequence length="100" mass="11300">MAAMNLISDLSLRFVEVQDKDYLYFILIVTKVVIIVYMLATQGSLMCHGGSSQLSEPTDLTPAKRIIPPIINLEEAFDQNSITRMACIIKVKKEKIEKRV</sequence>
<keyword evidence="1" id="KW-0472">Membrane</keyword>
<accession>A0A8X8B4R2</accession>
<keyword evidence="1" id="KW-0812">Transmembrane</keyword>
<evidence type="ECO:0000256" key="1">
    <source>
        <dbReference type="SAM" id="Phobius"/>
    </source>
</evidence>
<organism evidence="2 3">
    <name type="scientific">Brassica carinata</name>
    <name type="common">Ethiopian mustard</name>
    <name type="synonym">Abyssinian cabbage</name>
    <dbReference type="NCBI Taxonomy" id="52824"/>
    <lineage>
        <taxon>Eukaryota</taxon>
        <taxon>Viridiplantae</taxon>
        <taxon>Streptophyta</taxon>
        <taxon>Embryophyta</taxon>
        <taxon>Tracheophyta</taxon>
        <taxon>Spermatophyta</taxon>
        <taxon>Magnoliopsida</taxon>
        <taxon>eudicotyledons</taxon>
        <taxon>Gunneridae</taxon>
        <taxon>Pentapetalae</taxon>
        <taxon>rosids</taxon>
        <taxon>malvids</taxon>
        <taxon>Brassicales</taxon>
        <taxon>Brassicaceae</taxon>
        <taxon>Brassiceae</taxon>
        <taxon>Brassica</taxon>
    </lineage>
</organism>
<name>A0A8X8B4R2_BRACI</name>
<gene>
    <name evidence="2" type="ORF">Bca52824_006707</name>
</gene>
<reference evidence="2 3" key="1">
    <citation type="submission" date="2020-02" db="EMBL/GenBank/DDBJ databases">
        <authorList>
            <person name="Ma Q."/>
            <person name="Huang Y."/>
            <person name="Song X."/>
            <person name="Pei D."/>
        </authorList>
    </citation>
    <scope>NUCLEOTIDE SEQUENCE [LARGE SCALE GENOMIC DNA]</scope>
    <source>
        <strain evidence="2">Sxm20200214</strain>
        <tissue evidence="2">Leaf</tissue>
    </source>
</reference>
<dbReference type="AlphaFoldDB" id="A0A8X8B4R2"/>
<feature type="transmembrane region" description="Helical" evidence="1">
    <location>
        <begin position="22"/>
        <end position="40"/>
    </location>
</feature>